<dbReference type="EMBL" id="DUJP01000007">
    <property type="protein sequence ID" value="HII46114.1"/>
    <property type="molecule type" value="Genomic_DNA"/>
</dbReference>
<dbReference type="Proteomes" id="UP000651120">
    <property type="component" value="Unassembled WGS sequence"/>
</dbReference>
<organism evidence="3 4">
    <name type="scientific">Pyrobaculum aerophilum</name>
    <dbReference type="NCBI Taxonomy" id="13773"/>
    <lineage>
        <taxon>Archaea</taxon>
        <taxon>Thermoproteota</taxon>
        <taxon>Thermoprotei</taxon>
        <taxon>Thermoproteales</taxon>
        <taxon>Thermoproteaceae</taxon>
        <taxon>Pyrobaculum</taxon>
    </lineage>
</organism>
<sequence length="200" mass="22093">MSLSVMWIRREGIDICEGQVLAKCCIDDVCADVPISAEVAPGRYPIEEAEKNPALKTCLDVLNRQRERGLKRIEVCRQRESGRCSKKLAEYVLSRYGGPVLLIGFNNSVASVLLTLTDGVVADVEAKTLPYDFIDVSNPHSWVEKAKVVVIAPGALQYIDLAELVRKAKELGKPVIMYGALSALYKDLGIEYFCPYGLKV</sequence>
<protein>
    <submittedName>
        <fullName evidence="3">Uncharacterized protein</fullName>
    </submittedName>
</protein>
<evidence type="ECO:0000313" key="5">
    <source>
        <dbReference type="Proteomes" id="UP000257123"/>
    </source>
</evidence>
<dbReference type="AlphaFoldDB" id="A0A371QXN6"/>
<dbReference type="Proteomes" id="UP000257123">
    <property type="component" value="Unassembled WGS sequence"/>
</dbReference>
<dbReference type="OMA" id="GIEYFCP"/>
<name>A0A371QXN6_9CREN</name>
<dbReference type="Proteomes" id="UP000256877">
    <property type="component" value="Unassembled WGS sequence"/>
</dbReference>
<comment type="caution">
    <text evidence="3">The sequence shown here is derived from an EMBL/GenBank/DDBJ whole genome shotgun (WGS) entry which is preliminary data.</text>
</comment>
<dbReference type="EMBL" id="NMUF01000059">
    <property type="protein sequence ID" value="RFA95303.1"/>
    <property type="molecule type" value="Genomic_DNA"/>
</dbReference>
<proteinExistence type="predicted"/>
<dbReference type="GeneID" id="1465198"/>
<evidence type="ECO:0000313" key="1">
    <source>
        <dbReference type="EMBL" id="HII46114.1"/>
    </source>
</evidence>
<evidence type="ECO:0000313" key="2">
    <source>
        <dbReference type="EMBL" id="RFA93988.1"/>
    </source>
</evidence>
<evidence type="ECO:0000313" key="4">
    <source>
        <dbReference type="Proteomes" id="UP000256877"/>
    </source>
</evidence>
<reference evidence="1" key="2">
    <citation type="journal article" date="2020" name="bioRxiv">
        <title>A rank-normalized archaeal taxonomy based on genome phylogeny resolves widespread incomplete and uneven classifications.</title>
        <authorList>
            <person name="Rinke C."/>
            <person name="Chuvochina M."/>
            <person name="Mussig A.J."/>
            <person name="Chaumeil P.-A."/>
            <person name="Waite D.W."/>
            <person name="Whitman W.B."/>
            <person name="Parks D.H."/>
            <person name="Hugenholtz P."/>
        </authorList>
    </citation>
    <scope>NUCLEOTIDE SEQUENCE</scope>
    <source>
        <strain evidence="1">UBA8839</strain>
    </source>
</reference>
<reference evidence="4 5" key="1">
    <citation type="submission" date="2017-07" db="EMBL/GenBank/DDBJ databases">
        <title>Draft genome sequence of aerobic hyperthermophilic archaea, Pyrobaculum aerophilum YKB31 and YKB32.</title>
        <authorList>
            <person name="Mochizuki T."/>
            <person name="Berliner A.J."/>
            <person name="Yoshida-Takashima Y."/>
            <person name="Takaki Y."/>
            <person name="Nunoura T."/>
            <person name="Takai K."/>
        </authorList>
    </citation>
    <scope>NUCLEOTIDE SEQUENCE [LARGE SCALE GENOMIC DNA]</scope>
    <source>
        <strain evidence="2 5">YKB31</strain>
        <strain evidence="3 4">YKB32</strain>
    </source>
</reference>
<dbReference type="RefSeq" id="WP_011007444.1">
    <property type="nucleotide sequence ID" value="NZ_DAIOPL010000018.1"/>
</dbReference>
<dbReference type="OrthoDB" id="26329at2157"/>
<gene>
    <name evidence="2" type="ORF">CGL51_11455</name>
    <name evidence="3" type="ORF">CGL52_13010</name>
    <name evidence="1" type="ORF">HA333_01185</name>
</gene>
<accession>A0A371QXN6</accession>
<dbReference type="EMBL" id="NMUE01000046">
    <property type="protein sequence ID" value="RFA93988.1"/>
    <property type="molecule type" value="Genomic_DNA"/>
</dbReference>
<evidence type="ECO:0000313" key="3">
    <source>
        <dbReference type="EMBL" id="RFA95303.1"/>
    </source>
</evidence>